<evidence type="ECO:0000313" key="2">
    <source>
        <dbReference type="EMBL" id="PNG99390.1"/>
    </source>
</evidence>
<feature type="non-terminal residue" evidence="2">
    <location>
        <position position="216"/>
    </location>
</feature>
<keyword evidence="3" id="KW-1185">Reference proteome</keyword>
<evidence type="ECO:0000256" key="1">
    <source>
        <dbReference type="SAM" id="MobiDB-lite"/>
    </source>
</evidence>
<feature type="compositionally biased region" description="Low complexity" evidence="1">
    <location>
        <begin position="19"/>
        <end position="28"/>
    </location>
</feature>
<accession>A0A2J7ZGJ5</accession>
<feature type="compositionally biased region" description="Low complexity" evidence="1">
    <location>
        <begin position="41"/>
        <end position="51"/>
    </location>
</feature>
<feature type="region of interest" description="Disordered" evidence="1">
    <location>
        <begin position="1"/>
        <end position="81"/>
    </location>
</feature>
<organism evidence="2 3">
    <name type="scientific">Tetrabaena socialis</name>
    <dbReference type="NCBI Taxonomy" id="47790"/>
    <lineage>
        <taxon>Eukaryota</taxon>
        <taxon>Viridiplantae</taxon>
        <taxon>Chlorophyta</taxon>
        <taxon>core chlorophytes</taxon>
        <taxon>Chlorophyceae</taxon>
        <taxon>CS clade</taxon>
        <taxon>Chlamydomonadales</taxon>
        <taxon>Tetrabaenaceae</taxon>
        <taxon>Tetrabaena</taxon>
    </lineage>
</organism>
<dbReference type="EMBL" id="PGGS01003033">
    <property type="protein sequence ID" value="PNG99390.1"/>
    <property type="molecule type" value="Genomic_DNA"/>
</dbReference>
<proteinExistence type="predicted"/>
<feature type="compositionally biased region" description="Low complexity" evidence="1">
    <location>
        <begin position="105"/>
        <end position="119"/>
    </location>
</feature>
<feature type="region of interest" description="Disordered" evidence="1">
    <location>
        <begin position="102"/>
        <end position="149"/>
    </location>
</feature>
<protein>
    <submittedName>
        <fullName evidence="2">Uncharacterized protein</fullName>
    </submittedName>
</protein>
<gene>
    <name evidence="2" type="ORF">TSOC_014834</name>
</gene>
<dbReference type="Proteomes" id="UP000236333">
    <property type="component" value="Unassembled WGS sequence"/>
</dbReference>
<feature type="compositionally biased region" description="Polar residues" evidence="1">
    <location>
        <begin position="138"/>
        <end position="149"/>
    </location>
</feature>
<sequence length="216" mass="22199">MDAAKDASSPSTAQAATDAPTAGVQQPAAPAPEPPLPAPAPSHASARQSSPLDPGMQPQQAAPGTAPGTLGQQPPAQPKVLSVPVQPVSLWGRLRARASGLFSKSALPQQPPRASAAPRTNWKPSFFGGQALGVPVSRNGTRPRAQQQRGLEAESIKVVIARAILKQASQLPLPRRHELVAAAAQAPALAPVFQAGEQPVPAVADLDAQLQALCER</sequence>
<dbReference type="AlphaFoldDB" id="A0A2J7ZGJ5"/>
<evidence type="ECO:0000313" key="3">
    <source>
        <dbReference type="Proteomes" id="UP000236333"/>
    </source>
</evidence>
<comment type="caution">
    <text evidence="2">The sequence shown here is derived from an EMBL/GenBank/DDBJ whole genome shotgun (WGS) entry which is preliminary data.</text>
</comment>
<name>A0A2J7ZGJ5_9CHLO</name>
<feature type="compositionally biased region" description="Pro residues" evidence="1">
    <location>
        <begin position="29"/>
        <end position="40"/>
    </location>
</feature>
<reference evidence="2 3" key="1">
    <citation type="journal article" date="2017" name="Mol. Biol. Evol.">
        <title>The 4-celled Tetrabaena socialis nuclear genome reveals the essential components for genetic control of cell number at the origin of multicellularity in the volvocine lineage.</title>
        <authorList>
            <person name="Featherston J."/>
            <person name="Arakaki Y."/>
            <person name="Hanschen E.R."/>
            <person name="Ferris P.J."/>
            <person name="Michod R.E."/>
            <person name="Olson B.J.S.C."/>
            <person name="Nozaki H."/>
            <person name="Durand P.M."/>
        </authorList>
    </citation>
    <scope>NUCLEOTIDE SEQUENCE [LARGE SCALE GENOMIC DNA]</scope>
    <source>
        <strain evidence="2 3">NIES-571</strain>
    </source>
</reference>